<dbReference type="PROSITE" id="PS51257">
    <property type="entry name" value="PROKAR_LIPOPROTEIN"/>
    <property type="match status" value="1"/>
</dbReference>
<dbReference type="InterPro" id="IPR011871">
    <property type="entry name" value="Fib_succ_major"/>
</dbReference>
<name>A0ABW3QBF5_9BACT</name>
<dbReference type="Pfam" id="PF09603">
    <property type="entry name" value="Fib_succ_major"/>
    <property type="match status" value="1"/>
</dbReference>
<sequence length="210" mass="23202">MKRTIPYWPVVFLSALLTLSGCKKESNSQTDNPAPLVTSVQINEKAYSVVTIGNQLWSAENYRGPGGSPYRTGDEKPEYGRYYTFDEAKAVPVPAGWRIPTLQDYKALAESQGVLFTGERATGQEALKKLVSKTNWRTMPGTNSSGFNAQPAGYIYQNSAPMDGDISEFWLADGNTVSIQESASGKGYTMMFYGTNGPGYRFTLRFVRNK</sequence>
<dbReference type="EMBL" id="JBHTLP010000001">
    <property type="protein sequence ID" value="MFD1139588.1"/>
    <property type="molecule type" value="Genomic_DNA"/>
</dbReference>
<keyword evidence="3" id="KW-1185">Reference proteome</keyword>
<evidence type="ECO:0000313" key="3">
    <source>
        <dbReference type="Proteomes" id="UP001597116"/>
    </source>
</evidence>
<gene>
    <name evidence="2" type="ORF">ACFQ4C_00625</name>
</gene>
<organism evidence="2 3">
    <name type="scientific">Larkinella insperata</name>
    <dbReference type="NCBI Taxonomy" id="332158"/>
    <lineage>
        <taxon>Bacteria</taxon>
        <taxon>Pseudomonadati</taxon>
        <taxon>Bacteroidota</taxon>
        <taxon>Cytophagia</taxon>
        <taxon>Cytophagales</taxon>
        <taxon>Spirosomataceae</taxon>
        <taxon>Larkinella</taxon>
    </lineage>
</organism>
<evidence type="ECO:0000313" key="2">
    <source>
        <dbReference type="EMBL" id="MFD1139588.1"/>
    </source>
</evidence>
<dbReference type="NCBIfam" id="TIGR02145">
    <property type="entry name" value="Fib_succ_major"/>
    <property type="match status" value="1"/>
</dbReference>
<feature type="domain" description="Fibrobacter succinogenes major paralogous" evidence="1">
    <location>
        <begin position="50"/>
        <end position="208"/>
    </location>
</feature>
<accession>A0ABW3QBF5</accession>
<dbReference type="Proteomes" id="UP001597116">
    <property type="component" value="Unassembled WGS sequence"/>
</dbReference>
<proteinExistence type="predicted"/>
<evidence type="ECO:0000259" key="1">
    <source>
        <dbReference type="Pfam" id="PF09603"/>
    </source>
</evidence>
<dbReference type="RefSeq" id="WP_265990280.1">
    <property type="nucleotide sequence ID" value="NZ_CP110973.1"/>
</dbReference>
<protein>
    <submittedName>
        <fullName evidence="2">FISUMP domain-containing protein</fullName>
    </submittedName>
</protein>
<comment type="caution">
    <text evidence="2">The sequence shown here is derived from an EMBL/GenBank/DDBJ whole genome shotgun (WGS) entry which is preliminary data.</text>
</comment>
<reference evidence="3" key="1">
    <citation type="journal article" date="2019" name="Int. J. Syst. Evol. Microbiol.">
        <title>The Global Catalogue of Microorganisms (GCM) 10K type strain sequencing project: providing services to taxonomists for standard genome sequencing and annotation.</title>
        <authorList>
            <consortium name="The Broad Institute Genomics Platform"/>
            <consortium name="The Broad Institute Genome Sequencing Center for Infectious Disease"/>
            <person name="Wu L."/>
            <person name="Ma J."/>
        </authorList>
    </citation>
    <scope>NUCLEOTIDE SEQUENCE [LARGE SCALE GENOMIC DNA]</scope>
    <source>
        <strain evidence="3">CCUG 55608</strain>
    </source>
</reference>